<protein>
    <submittedName>
        <fullName evidence="1">Uncharacterized protein</fullName>
    </submittedName>
</protein>
<evidence type="ECO:0000313" key="1">
    <source>
        <dbReference type="EMBL" id="CAB4016841.1"/>
    </source>
</evidence>
<keyword evidence="2" id="KW-1185">Reference proteome</keyword>
<sequence length="121" mass="13448">MGQAYIVAALKSDKGTTKLDDKVTVNAFSDNITCGSKENKKKYYDNVFGQFIDRIVLQKCDESHDDDDYVMNYGLCFIFLAILILQMKGTAAEVDGQQESGQSKPAVCCIQVIGKLQQVCY</sequence>
<accession>A0A7D9ITN5</accession>
<dbReference type="AlphaFoldDB" id="A0A7D9ITN5"/>
<dbReference type="Proteomes" id="UP001152795">
    <property type="component" value="Unassembled WGS sequence"/>
</dbReference>
<evidence type="ECO:0000313" key="2">
    <source>
        <dbReference type="Proteomes" id="UP001152795"/>
    </source>
</evidence>
<comment type="caution">
    <text evidence="1">The sequence shown here is derived from an EMBL/GenBank/DDBJ whole genome shotgun (WGS) entry which is preliminary data.</text>
</comment>
<name>A0A7D9ITN5_PARCT</name>
<reference evidence="1" key="1">
    <citation type="submission" date="2020-04" db="EMBL/GenBank/DDBJ databases">
        <authorList>
            <person name="Alioto T."/>
            <person name="Alioto T."/>
            <person name="Gomez Garrido J."/>
        </authorList>
    </citation>
    <scope>NUCLEOTIDE SEQUENCE</scope>
    <source>
        <strain evidence="1">A484AB</strain>
    </source>
</reference>
<gene>
    <name evidence="1" type="ORF">PACLA_8A009195</name>
</gene>
<organism evidence="1 2">
    <name type="scientific">Paramuricea clavata</name>
    <name type="common">Red gorgonian</name>
    <name type="synonym">Violescent sea-whip</name>
    <dbReference type="NCBI Taxonomy" id="317549"/>
    <lineage>
        <taxon>Eukaryota</taxon>
        <taxon>Metazoa</taxon>
        <taxon>Cnidaria</taxon>
        <taxon>Anthozoa</taxon>
        <taxon>Octocorallia</taxon>
        <taxon>Malacalcyonacea</taxon>
        <taxon>Plexauridae</taxon>
        <taxon>Paramuricea</taxon>
    </lineage>
</organism>
<proteinExistence type="predicted"/>
<dbReference type="EMBL" id="CACRXK020009280">
    <property type="protein sequence ID" value="CAB4016841.1"/>
    <property type="molecule type" value="Genomic_DNA"/>
</dbReference>